<accession>A0ABT8ZI15</accession>
<feature type="domain" description="Resolvase/invertase-type recombinase catalytic" evidence="1">
    <location>
        <begin position="2"/>
        <end position="118"/>
    </location>
</feature>
<sequence>MLIGYARTSTVEQVAGLEAQETSLLATGCQKLFSEQALSVAQREQLAAALDFVREGDTLVSVAGAMRDVANEIGTSSDNLTENSSSFERGAAGALDFIDPASNVADILRVGADLIDPKKDF</sequence>
<dbReference type="SMART" id="SM00857">
    <property type="entry name" value="Resolvase"/>
    <property type="match status" value="1"/>
</dbReference>
<evidence type="ECO:0000313" key="2">
    <source>
        <dbReference type="EMBL" id="MDO7833664.1"/>
    </source>
</evidence>
<dbReference type="InterPro" id="IPR036162">
    <property type="entry name" value="Resolvase-like_N_sf"/>
</dbReference>
<evidence type="ECO:0000313" key="3">
    <source>
        <dbReference type="Proteomes" id="UP001176471"/>
    </source>
</evidence>
<gene>
    <name evidence="2" type="ORF">Q4610_01270</name>
</gene>
<dbReference type="RefSeq" id="WP_304534204.1">
    <property type="nucleotide sequence ID" value="NZ_JAUQOM010000001.1"/>
</dbReference>
<reference evidence="2" key="1">
    <citation type="submission" date="2023-07" db="EMBL/GenBank/DDBJ databases">
        <title>Bacterial whole genome sequence for Sphingobium sp. HBC34.</title>
        <authorList>
            <person name="Le V."/>
            <person name="Ko S.-R."/>
            <person name="Ahn C.-Y."/>
            <person name="Oh H.-M."/>
        </authorList>
    </citation>
    <scope>NUCLEOTIDE SEQUENCE</scope>
    <source>
        <strain evidence="2">HBC34</strain>
    </source>
</reference>
<evidence type="ECO:0000259" key="1">
    <source>
        <dbReference type="SMART" id="SM00857"/>
    </source>
</evidence>
<dbReference type="Proteomes" id="UP001176471">
    <property type="component" value="Unassembled WGS sequence"/>
</dbReference>
<name>A0ABT8ZI15_9SPHN</name>
<proteinExistence type="predicted"/>
<protein>
    <submittedName>
        <fullName evidence="2">Recombinase family protein</fullName>
    </submittedName>
</protein>
<comment type="caution">
    <text evidence="2">The sequence shown here is derived from an EMBL/GenBank/DDBJ whole genome shotgun (WGS) entry which is preliminary data.</text>
</comment>
<dbReference type="EMBL" id="JAUQOM010000001">
    <property type="protein sequence ID" value="MDO7833664.1"/>
    <property type="molecule type" value="Genomic_DNA"/>
</dbReference>
<dbReference type="Pfam" id="PF00239">
    <property type="entry name" value="Resolvase"/>
    <property type="match status" value="1"/>
</dbReference>
<organism evidence="2 3">
    <name type="scientific">Sphingobium cyanobacteriorum</name>
    <dbReference type="NCBI Taxonomy" id="3063954"/>
    <lineage>
        <taxon>Bacteria</taxon>
        <taxon>Pseudomonadati</taxon>
        <taxon>Pseudomonadota</taxon>
        <taxon>Alphaproteobacteria</taxon>
        <taxon>Sphingomonadales</taxon>
        <taxon>Sphingomonadaceae</taxon>
        <taxon>Sphingobium</taxon>
    </lineage>
</organism>
<dbReference type="InterPro" id="IPR006119">
    <property type="entry name" value="Resolv_N"/>
</dbReference>
<dbReference type="Gene3D" id="3.40.50.1390">
    <property type="entry name" value="Resolvase, N-terminal catalytic domain"/>
    <property type="match status" value="1"/>
</dbReference>
<dbReference type="SUPFAM" id="SSF53041">
    <property type="entry name" value="Resolvase-like"/>
    <property type="match status" value="1"/>
</dbReference>
<keyword evidence="3" id="KW-1185">Reference proteome</keyword>